<dbReference type="InterPro" id="IPR036188">
    <property type="entry name" value="FAD/NAD-bd_sf"/>
</dbReference>
<dbReference type="STRING" id="2025994.A0A2T3AC85"/>
<dbReference type="InterPro" id="IPR023753">
    <property type="entry name" value="FAD/NAD-binding_dom"/>
</dbReference>
<evidence type="ECO:0000256" key="1">
    <source>
        <dbReference type="ARBA" id="ARBA00006442"/>
    </source>
</evidence>
<proteinExistence type="inferred from homology"/>
<evidence type="ECO:0000256" key="3">
    <source>
        <dbReference type="ARBA" id="ARBA00022827"/>
    </source>
</evidence>
<evidence type="ECO:0000259" key="5">
    <source>
        <dbReference type="Pfam" id="PF07992"/>
    </source>
</evidence>
<keyword evidence="2" id="KW-0285">Flavoprotein</keyword>
<dbReference type="InParanoid" id="A0A2T3AC85"/>
<dbReference type="GO" id="GO:0004174">
    <property type="term" value="F:electron-transferring-flavoprotein dehydrogenase activity"/>
    <property type="evidence" value="ECO:0007669"/>
    <property type="project" value="TreeGrafter"/>
</dbReference>
<dbReference type="SUPFAM" id="SSF51905">
    <property type="entry name" value="FAD/NAD(P)-binding domain"/>
    <property type="match status" value="1"/>
</dbReference>
<protein>
    <submittedName>
        <fullName evidence="6">Putative FAD binding protein</fullName>
    </submittedName>
</protein>
<keyword evidence="3" id="KW-0274">FAD</keyword>
<organism evidence="6 7">
    <name type="scientific">Coniella lustricola</name>
    <dbReference type="NCBI Taxonomy" id="2025994"/>
    <lineage>
        <taxon>Eukaryota</taxon>
        <taxon>Fungi</taxon>
        <taxon>Dikarya</taxon>
        <taxon>Ascomycota</taxon>
        <taxon>Pezizomycotina</taxon>
        <taxon>Sordariomycetes</taxon>
        <taxon>Sordariomycetidae</taxon>
        <taxon>Diaporthales</taxon>
        <taxon>Schizoparmaceae</taxon>
        <taxon>Coniella</taxon>
    </lineage>
</organism>
<evidence type="ECO:0000256" key="4">
    <source>
        <dbReference type="ARBA" id="ARBA00023002"/>
    </source>
</evidence>
<comment type="similarity">
    <text evidence="1">Belongs to the FAD-dependent oxidoreductase family.</text>
</comment>
<dbReference type="PANTHER" id="PTHR43735:SF3">
    <property type="entry name" value="FERROPTOSIS SUPPRESSOR PROTEIN 1"/>
    <property type="match status" value="1"/>
</dbReference>
<keyword evidence="4" id="KW-0560">Oxidoreductase</keyword>
<dbReference type="Gene3D" id="3.50.50.100">
    <property type="match status" value="1"/>
</dbReference>
<dbReference type="GO" id="GO:0050660">
    <property type="term" value="F:flavin adenine dinucleotide binding"/>
    <property type="evidence" value="ECO:0007669"/>
    <property type="project" value="TreeGrafter"/>
</dbReference>
<dbReference type="Proteomes" id="UP000241462">
    <property type="component" value="Unassembled WGS sequence"/>
</dbReference>
<dbReference type="GO" id="GO:0005737">
    <property type="term" value="C:cytoplasm"/>
    <property type="evidence" value="ECO:0007669"/>
    <property type="project" value="TreeGrafter"/>
</dbReference>
<name>A0A2T3AC85_9PEZI</name>
<dbReference type="EMBL" id="KZ678415">
    <property type="protein sequence ID" value="PSR90806.1"/>
    <property type="molecule type" value="Genomic_DNA"/>
</dbReference>
<sequence length="397" mass="42945">MSKTIVILGASFAGIPVAHYLLTHTPDVKVILVSPNTDILWAAATVRGVVPGAGFEDKLFYPIAPGFAKYPADRFEFVIGKATGLDSASKTVTSSNDNETQTHRQIPYDILVIATGSSARDHMPWKTLSSTQETKDAFNNLRKEIQAAETIVVAGAGVTGAEVAGELAHAFIKKAQQQQKTKKVKKIILVGADNLPLHDSMTPSVRKAAKSYLEGLGVQFIGNAKIARVEPDVETGEKRAVLSFTNGKRETETLGADVVLPTYGLVPNTSFLPLEMLDQKGFIKQTKYLRVEGQDDIFAIGDVGNLQPPQNLHTDNQVVHVVKNIVAQLKGEKGTEYTYSNEVLFGASMGPDGGVGQVKGWKMPSFIVKVLRGKTLGTHFAADMVLGKRTVFRSKWA</sequence>
<evidence type="ECO:0000313" key="6">
    <source>
        <dbReference type="EMBL" id="PSR90806.1"/>
    </source>
</evidence>
<dbReference type="FunCoup" id="A0A2T3AC85">
    <property type="interactions" value="384"/>
</dbReference>
<dbReference type="Pfam" id="PF07992">
    <property type="entry name" value="Pyr_redox_2"/>
    <property type="match status" value="1"/>
</dbReference>
<dbReference type="PRINTS" id="PR00368">
    <property type="entry name" value="FADPNR"/>
</dbReference>
<keyword evidence="7" id="KW-1185">Reference proteome</keyword>
<evidence type="ECO:0000313" key="7">
    <source>
        <dbReference type="Proteomes" id="UP000241462"/>
    </source>
</evidence>
<feature type="domain" description="FAD/NAD(P)-binding" evidence="5">
    <location>
        <begin position="4"/>
        <end position="304"/>
    </location>
</feature>
<dbReference type="OrthoDB" id="202203at2759"/>
<dbReference type="PANTHER" id="PTHR43735">
    <property type="entry name" value="APOPTOSIS-INDUCING FACTOR 1"/>
    <property type="match status" value="1"/>
</dbReference>
<dbReference type="AlphaFoldDB" id="A0A2T3AC85"/>
<reference evidence="6 7" key="1">
    <citation type="journal article" date="2018" name="Mycol. Prog.">
        <title>Coniella lustricola, a new species from submerged detritus.</title>
        <authorList>
            <person name="Raudabaugh D.B."/>
            <person name="Iturriaga T."/>
            <person name="Carver A."/>
            <person name="Mondo S."/>
            <person name="Pangilinan J."/>
            <person name="Lipzen A."/>
            <person name="He G."/>
            <person name="Amirebrahimi M."/>
            <person name="Grigoriev I.V."/>
            <person name="Miller A.N."/>
        </authorList>
    </citation>
    <scope>NUCLEOTIDE SEQUENCE [LARGE SCALE GENOMIC DNA]</scope>
    <source>
        <strain evidence="6 7">B22-T-1</strain>
    </source>
</reference>
<evidence type="ECO:0000256" key="2">
    <source>
        <dbReference type="ARBA" id="ARBA00022630"/>
    </source>
</evidence>
<accession>A0A2T3AC85</accession>
<gene>
    <name evidence="6" type="ORF">BD289DRAFT_365613</name>
</gene>